<dbReference type="EMBL" id="CADCVR010000010">
    <property type="protein sequence ID" value="CAA9475222.1"/>
    <property type="molecule type" value="Genomic_DNA"/>
</dbReference>
<gene>
    <name evidence="2" type="ORF">AVDCRST_MAG53-246</name>
</gene>
<evidence type="ECO:0000256" key="1">
    <source>
        <dbReference type="SAM" id="MobiDB-lite"/>
    </source>
</evidence>
<organism evidence="2">
    <name type="scientific">uncultured Solirubrobacteraceae bacterium</name>
    <dbReference type="NCBI Taxonomy" id="1162706"/>
    <lineage>
        <taxon>Bacteria</taxon>
        <taxon>Bacillati</taxon>
        <taxon>Actinomycetota</taxon>
        <taxon>Thermoleophilia</taxon>
        <taxon>Solirubrobacterales</taxon>
        <taxon>Solirubrobacteraceae</taxon>
        <taxon>environmental samples</taxon>
    </lineage>
</organism>
<feature type="region of interest" description="Disordered" evidence="1">
    <location>
        <begin position="1"/>
        <end position="185"/>
    </location>
</feature>
<feature type="compositionally biased region" description="Gly residues" evidence="1">
    <location>
        <begin position="85"/>
        <end position="96"/>
    </location>
</feature>
<accession>A0A6J4RSV8</accession>
<name>A0A6J4RSV8_9ACTN</name>
<feature type="non-terminal residue" evidence="2">
    <location>
        <position position="185"/>
    </location>
</feature>
<sequence length="185" mass="19434">GARSLERGGHGVVAGAHRPGVPAPPGASAGAPAVRRAPRRARRWPQRAALPHGGRRLAVDGSPALAAGALGRLAGARRDPRRVGGRAGALRSGGGVRRARPLAAGVRRDRLLRPPAGVPRLRARRPPAHPRTASRPRARSARLGPHLLTRRPARAGQLPRSRARALQDRDRPAAAGYPRTARSTV</sequence>
<protein>
    <submittedName>
        <fullName evidence="2">Uncharacterized protein</fullName>
    </submittedName>
</protein>
<proteinExistence type="predicted"/>
<feature type="compositionally biased region" description="Basic residues" evidence="1">
    <location>
        <begin position="36"/>
        <end position="45"/>
    </location>
</feature>
<dbReference type="AlphaFoldDB" id="A0A6J4RSV8"/>
<feature type="compositionally biased region" description="Basic residues" evidence="1">
    <location>
        <begin position="121"/>
        <end position="140"/>
    </location>
</feature>
<evidence type="ECO:0000313" key="2">
    <source>
        <dbReference type="EMBL" id="CAA9475222.1"/>
    </source>
</evidence>
<feature type="compositionally biased region" description="Low complexity" evidence="1">
    <location>
        <begin position="26"/>
        <end position="35"/>
    </location>
</feature>
<reference evidence="2" key="1">
    <citation type="submission" date="2020-02" db="EMBL/GenBank/DDBJ databases">
        <authorList>
            <person name="Meier V. D."/>
        </authorList>
    </citation>
    <scope>NUCLEOTIDE SEQUENCE</scope>
    <source>
        <strain evidence="2">AVDCRST_MAG53</strain>
    </source>
</reference>
<feature type="non-terminal residue" evidence="2">
    <location>
        <position position="1"/>
    </location>
</feature>
<feature type="compositionally biased region" description="Low complexity" evidence="1">
    <location>
        <begin position="64"/>
        <end position="74"/>
    </location>
</feature>